<evidence type="ECO:0000256" key="2">
    <source>
        <dbReference type="SAM" id="Phobius"/>
    </source>
</evidence>
<dbReference type="PANTHER" id="PTHR39947">
    <property type="entry name" value="IP19862P"/>
    <property type="match status" value="1"/>
</dbReference>
<keyword evidence="4" id="KW-1185">Reference proteome</keyword>
<evidence type="ECO:0000313" key="3">
    <source>
        <dbReference type="EMBL" id="KFM67873.1"/>
    </source>
</evidence>
<reference evidence="3 4" key="1">
    <citation type="submission" date="2013-11" db="EMBL/GenBank/DDBJ databases">
        <title>Genome sequencing of Stegodyphus mimosarum.</title>
        <authorList>
            <person name="Bechsgaard J."/>
        </authorList>
    </citation>
    <scope>NUCLEOTIDE SEQUENCE [LARGE SCALE GENOMIC DNA]</scope>
</reference>
<keyword evidence="2" id="KW-1133">Transmembrane helix</keyword>
<accession>A0A087TRY4</accession>
<keyword evidence="2" id="KW-0812">Transmembrane</keyword>
<dbReference type="InterPro" id="IPR029201">
    <property type="entry name" value="Jiraiya"/>
</dbReference>
<dbReference type="OMA" id="YMTVYQV"/>
<feature type="region of interest" description="Disordered" evidence="1">
    <location>
        <begin position="1"/>
        <end position="22"/>
    </location>
</feature>
<feature type="transmembrane region" description="Helical" evidence="2">
    <location>
        <begin position="131"/>
        <end position="152"/>
    </location>
</feature>
<sequence length="232" mass="24569">MSTVSIEPSTSPTPSTHKLNGGINQRLNISTLSASSAKHLHGGSTMTAPVVGHSTAPLNVNPQSSSVGGPPSSGVANITLNSNATSKPLLDISRTSIHPGSVLETSRRTPNITLGDETNDADDRHGIYQMLASLALLCVLSLLMSFLALFFLQKLGPMMSVVQTLDPLPAERTSVKTSATKALPKKIVVTSEEYMTVYQVSVALSTLTISLDLCCLFVCCIQFLFAIKLLKT</sequence>
<feature type="transmembrane region" description="Helical" evidence="2">
    <location>
        <begin position="202"/>
        <end position="227"/>
    </location>
</feature>
<protein>
    <submittedName>
        <fullName evidence="3">Uncharacterized protein</fullName>
    </submittedName>
</protein>
<organism evidence="3 4">
    <name type="scientific">Stegodyphus mimosarum</name>
    <name type="common">African social velvet spider</name>
    <dbReference type="NCBI Taxonomy" id="407821"/>
    <lineage>
        <taxon>Eukaryota</taxon>
        <taxon>Metazoa</taxon>
        <taxon>Ecdysozoa</taxon>
        <taxon>Arthropoda</taxon>
        <taxon>Chelicerata</taxon>
        <taxon>Arachnida</taxon>
        <taxon>Araneae</taxon>
        <taxon>Araneomorphae</taxon>
        <taxon>Entelegynae</taxon>
        <taxon>Eresoidea</taxon>
        <taxon>Eresidae</taxon>
        <taxon>Stegodyphus</taxon>
    </lineage>
</organism>
<evidence type="ECO:0000256" key="1">
    <source>
        <dbReference type="SAM" id="MobiDB-lite"/>
    </source>
</evidence>
<gene>
    <name evidence="3" type="ORF">X975_24349</name>
</gene>
<dbReference type="Proteomes" id="UP000054359">
    <property type="component" value="Unassembled WGS sequence"/>
</dbReference>
<keyword evidence="2" id="KW-0472">Membrane</keyword>
<dbReference type="Pfam" id="PF15038">
    <property type="entry name" value="Jiraiya"/>
    <property type="match status" value="1"/>
</dbReference>
<proteinExistence type="predicted"/>
<evidence type="ECO:0000313" key="4">
    <source>
        <dbReference type="Proteomes" id="UP000054359"/>
    </source>
</evidence>
<name>A0A087TRY4_STEMI</name>
<dbReference type="EMBL" id="KK116479">
    <property type="protein sequence ID" value="KFM67873.1"/>
    <property type="molecule type" value="Genomic_DNA"/>
</dbReference>
<feature type="non-terminal residue" evidence="3">
    <location>
        <position position="232"/>
    </location>
</feature>
<dbReference type="PANTHER" id="PTHR39947:SF1">
    <property type="entry name" value="IP19862P"/>
    <property type="match status" value="1"/>
</dbReference>
<dbReference type="OrthoDB" id="10056560at2759"/>
<dbReference type="AlphaFoldDB" id="A0A087TRY4"/>
<dbReference type="STRING" id="407821.A0A087TRY4"/>